<proteinExistence type="predicted"/>
<protein>
    <submittedName>
        <fullName evidence="1">Uncharacterized protein</fullName>
    </submittedName>
</protein>
<dbReference type="Proteomes" id="UP001203410">
    <property type="component" value="Unassembled WGS sequence"/>
</dbReference>
<accession>A0ABT0RTV8</accession>
<evidence type="ECO:0000313" key="1">
    <source>
        <dbReference type="EMBL" id="MCL6698464.1"/>
    </source>
</evidence>
<keyword evidence="2" id="KW-1185">Reference proteome</keyword>
<comment type="caution">
    <text evidence="1">The sequence shown here is derived from an EMBL/GenBank/DDBJ whole genome shotgun (WGS) entry which is preliminary data.</text>
</comment>
<organism evidence="1 2">
    <name type="scientific">Sphingomonas caseinilyticus</name>
    <dbReference type="NCBI Taxonomy" id="2908205"/>
    <lineage>
        <taxon>Bacteria</taxon>
        <taxon>Pseudomonadati</taxon>
        <taxon>Pseudomonadota</taxon>
        <taxon>Alphaproteobacteria</taxon>
        <taxon>Sphingomonadales</taxon>
        <taxon>Sphingomonadaceae</taxon>
        <taxon>Sphingomonas</taxon>
    </lineage>
</organism>
<evidence type="ECO:0000313" key="2">
    <source>
        <dbReference type="Proteomes" id="UP001203410"/>
    </source>
</evidence>
<dbReference type="EMBL" id="JAMGBA010000001">
    <property type="protein sequence ID" value="MCL6698464.1"/>
    <property type="molecule type" value="Genomic_DNA"/>
</dbReference>
<gene>
    <name evidence="1" type="ORF">LZ496_06665</name>
</gene>
<name>A0ABT0RTV8_9SPHN</name>
<dbReference type="RefSeq" id="WP_249903804.1">
    <property type="nucleotide sequence ID" value="NZ_JAMGBA010000001.1"/>
</dbReference>
<sequence>MNWKVIRLELASSWEFPRGSAGRSYLIRLPLSDDGAIDAPALESEPARATVRRHWPNEADMLGYLVRTPMGFAIRYELNGAESRGRTAGHGLESQQLLQFGADAIKVGEQIFLTEPDGSRLRFRIANLH</sequence>
<reference evidence="1 2" key="1">
    <citation type="submission" date="2022-05" db="EMBL/GenBank/DDBJ databases">
        <authorList>
            <person name="Jo J.-H."/>
            <person name="Im W.-T."/>
        </authorList>
    </citation>
    <scope>NUCLEOTIDE SEQUENCE [LARGE SCALE GENOMIC DNA]</scope>
    <source>
        <strain evidence="1 2">NSE70-1</strain>
    </source>
</reference>